<keyword evidence="4" id="KW-1185">Reference proteome</keyword>
<evidence type="ECO:0000313" key="3">
    <source>
        <dbReference type="EMBL" id="KAG5193104.1"/>
    </source>
</evidence>
<gene>
    <name evidence="3" type="ORF">JKP88DRAFT_272407</name>
</gene>
<dbReference type="SUPFAM" id="SSF52540">
    <property type="entry name" value="P-loop containing nucleoside triphosphate hydrolases"/>
    <property type="match status" value="1"/>
</dbReference>
<dbReference type="Pfam" id="PF08477">
    <property type="entry name" value="Roc"/>
    <property type="match status" value="1"/>
</dbReference>
<keyword evidence="3" id="KW-0969">Cilium</keyword>
<dbReference type="GO" id="GO:0005525">
    <property type="term" value="F:GTP binding"/>
    <property type="evidence" value="ECO:0007669"/>
    <property type="project" value="UniProtKB-KW"/>
</dbReference>
<keyword evidence="3" id="KW-0282">Flagellum</keyword>
<comment type="caution">
    <text evidence="3">The sequence shown here is derived from an EMBL/GenBank/DDBJ whole genome shotgun (WGS) entry which is preliminary data.</text>
</comment>
<dbReference type="AlphaFoldDB" id="A0A836CPS0"/>
<dbReference type="PANTHER" id="PTHR24073">
    <property type="entry name" value="DRAB5-RELATED"/>
    <property type="match status" value="1"/>
</dbReference>
<sequence>MAPSSAAKIVVCGPSRGGKTSLANFLAGLSESVGHPSLKYEPTAGVRILECERQPGIAGGKVMVELWDVSGNMSYETCWPAIIKDADGVVLVFNPEIPTHEPEIATWYDQFALGPKVPIECCLVVAHRADPKPVPRPRVPPKLANVAAVSTSFASAQAAAAAFDDLLRAVQSSKSARK</sequence>
<dbReference type="CDD" id="cd00882">
    <property type="entry name" value="Ras_like_GTPase"/>
    <property type="match status" value="1"/>
</dbReference>
<dbReference type="OrthoDB" id="275177at2759"/>
<evidence type="ECO:0000313" key="4">
    <source>
        <dbReference type="Proteomes" id="UP000664859"/>
    </source>
</evidence>
<keyword evidence="2" id="KW-0342">GTP-binding</keyword>
<keyword evidence="3" id="KW-0966">Cell projection</keyword>
<dbReference type="InterPro" id="IPR027417">
    <property type="entry name" value="P-loop_NTPase"/>
</dbReference>
<dbReference type="EMBL" id="JAFCMP010000001">
    <property type="protein sequence ID" value="KAG5193104.1"/>
    <property type="molecule type" value="Genomic_DNA"/>
</dbReference>
<protein>
    <submittedName>
        <fullName evidence="3">FAP9, ras superfamily GTPase-like flagellar protein</fullName>
    </submittedName>
</protein>
<dbReference type="Proteomes" id="UP000664859">
    <property type="component" value="Unassembled WGS sequence"/>
</dbReference>
<evidence type="ECO:0000256" key="1">
    <source>
        <dbReference type="ARBA" id="ARBA00022741"/>
    </source>
</evidence>
<organism evidence="3 4">
    <name type="scientific">Tribonema minus</name>
    <dbReference type="NCBI Taxonomy" id="303371"/>
    <lineage>
        <taxon>Eukaryota</taxon>
        <taxon>Sar</taxon>
        <taxon>Stramenopiles</taxon>
        <taxon>Ochrophyta</taxon>
        <taxon>PX clade</taxon>
        <taxon>Xanthophyceae</taxon>
        <taxon>Tribonematales</taxon>
        <taxon>Tribonemataceae</taxon>
        <taxon>Tribonema</taxon>
    </lineage>
</organism>
<proteinExistence type="predicted"/>
<keyword evidence="1" id="KW-0547">Nucleotide-binding</keyword>
<accession>A0A836CPS0</accession>
<name>A0A836CPS0_9STRA</name>
<evidence type="ECO:0000256" key="2">
    <source>
        <dbReference type="ARBA" id="ARBA00023134"/>
    </source>
</evidence>
<dbReference type="Gene3D" id="3.40.50.300">
    <property type="entry name" value="P-loop containing nucleotide triphosphate hydrolases"/>
    <property type="match status" value="1"/>
</dbReference>
<reference evidence="3" key="1">
    <citation type="submission" date="2021-02" db="EMBL/GenBank/DDBJ databases">
        <title>First Annotated Genome of the Yellow-green Alga Tribonema minus.</title>
        <authorList>
            <person name="Mahan K.M."/>
        </authorList>
    </citation>
    <scope>NUCLEOTIDE SEQUENCE</scope>
    <source>
        <strain evidence="3">UTEX B ZZ1240</strain>
    </source>
</reference>